<dbReference type="CDD" id="cd05233">
    <property type="entry name" value="SDR_c"/>
    <property type="match status" value="1"/>
</dbReference>
<evidence type="ECO:0000256" key="2">
    <source>
        <dbReference type="ARBA" id="ARBA00023002"/>
    </source>
</evidence>
<evidence type="ECO:0000313" key="4">
    <source>
        <dbReference type="Proteomes" id="UP000683925"/>
    </source>
</evidence>
<dbReference type="Pfam" id="PF00106">
    <property type="entry name" value="adh_short"/>
    <property type="match status" value="1"/>
</dbReference>
<dbReference type="OrthoDB" id="1393670at2759"/>
<dbReference type="PANTHER" id="PTHR43086">
    <property type="entry name" value="VERY-LONG-CHAIN 3-OXOOACYL-COA REDUCTASE"/>
    <property type="match status" value="1"/>
</dbReference>
<dbReference type="PANTHER" id="PTHR43086:SF2">
    <property type="entry name" value="HYDROXYSTEROID DEHYDROGENASE-LIKE PROTEIN 1"/>
    <property type="match status" value="1"/>
</dbReference>
<name>A0A8S1XEF8_PAROT</name>
<dbReference type="GO" id="GO:0016491">
    <property type="term" value="F:oxidoreductase activity"/>
    <property type="evidence" value="ECO:0007669"/>
    <property type="project" value="UniProtKB-KW"/>
</dbReference>
<sequence>MHNSAIFCMKIVETQCRFKKYGNGSQVFITEASGGIGIQLAIKFSKEGFKIILVALSAFKIRGSRVAMANEITQFMDNISLERLIQEVGERVVSTVINNIGVDAFSSFHVISDEVIYKTIKVNCLSVTILIKRFIPQLLRGRSYISAILKCDFSGKVNSNSLFQFIQ</sequence>
<protein>
    <submittedName>
        <fullName evidence="3">Uncharacterized protein</fullName>
    </submittedName>
</protein>
<organism evidence="3 4">
    <name type="scientific">Paramecium octaurelia</name>
    <dbReference type="NCBI Taxonomy" id="43137"/>
    <lineage>
        <taxon>Eukaryota</taxon>
        <taxon>Sar</taxon>
        <taxon>Alveolata</taxon>
        <taxon>Ciliophora</taxon>
        <taxon>Intramacronucleata</taxon>
        <taxon>Oligohymenophorea</taxon>
        <taxon>Peniculida</taxon>
        <taxon>Parameciidae</taxon>
        <taxon>Paramecium</taxon>
    </lineage>
</organism>
<keyword evidence="4" id="KW-1185">Reference proteome</keyword>
<evidence type="ECO:0000313" key="3">
    <source>
        <dbReference type="EMBL" id="CAD8199616.1"/>
    </source>
</evidence>
<dbReference type="InterPro" id="IPR002347">
    <property type="entry name" value="SDR_fam"/>
</dbReference>
<dbReference type="EMBL" id="CAJJDP010000120">
    <property type="protein sequence ID" value="CAD8199616.1"/>
    <property type="molecule type" value="Genomic_DNA"/>
</dbReference>
<keyword evidence="2" id="KW-0560">Oxidoreductase</keyword>
<dbReference type="GO" id="GO:0005783">
    <property type="term" value="C:endoplasmic reticulum"/>
    <property type="evidence" value="ECO:0007669"/>
    <property type="project" value="TreeGrafter"/>
</dbReference>
<evidence type="ECO:0000256" key="1">
    <source>
        <dbReference type="ARBA" id="ARBA00022857"/>
    </source>
</evidence>
<comment type="caution">
    <text evidence="3">The sequence shown here is derived from an EMBL/GenBank/DDBJ whole genome shotgun (WGS) entry which is preliminary data.</text>
</comment>
<keyword evidence="1" id="KW-0521">NADP</keyword>
<dbReference type="GO" id="GO:0030497">
    <property type="term" value="P:fatty acid elongation"/>
    <property type="evidence" value="ECO:0007669"/>
    <property type="project" value="TreeGrafter"/>
</dbReference>
<accession>A0A8S1XEF8</accession>
<dbReference type="Proteomes" id="UP000683925">
    <property type="component" value="Unassembled WGS sequence"/>
</dbReference>
<reference evidence="3" key="1">
    <citation type="submission" date="2021-01" db="EMBL/GenBank/DDBJ databases">
        <authorList>
            <consortium name="Genoscope - CEA"/>
            <person name="William W."/>
        </authorList>
    </citation>
    <scope>NUCLEOTIDE SEQUENCE</scope>
</reference>
<dbReference type="AlphaFoldDB" id="A0A8S1XEF8"/>
<proteinExistence type="predicted"/>
<gene>
    <name evidence="3" type="ORF">POCTA_138.1.T1200035</name>
</gene>